<keyword evidence="2" id="KW-0732">Signal</keyword>
<gene>
    <name evidence="3" type="ORF">AWR27_01060</name>
</gene>
<dbReference type="STRING" id="1178516.AWR27_01060"/>
<dbReference type="SUPFAM" id="SSF56935">
    <property type="entry name" value="Porins"/>
    <property type="match status" value="1"/>
</dbReference>
<evidence type="ECO:0000256" key="1">
    <source>
        <dbReference type="SAM" id="MobiDB-lite"/>
    </source>
</evidence>
<dbReference type="SUPFAM" id="SSF49464">
    <property type="entry name" value="Carboxypeptidase regulatory domain-like"/>
    <property type="match status" value="1"/>
</dbReference>
<dbReference type="AlphaFoldDB" id="A0A1P9WRR6"/>
<feature type="region of interest" description="Disordered" evidence="1">
    <location>
        <begin position="119"/>
        <end position="143"/>
    </location>
</feature>
<organism evidence="3 4">
    <name type="scientific">Spirosoma montaniterrae</name>
    <dbReference type="NCBI Taxonomy" id="1178516"/>
    <lineage>
        <taxon>Bacteria</taxon>
        <taxon>Pseudomonadati</taxon>
        <taxon>Bacteroidota</taxon>
        <taxon>Cytophagia</taxon>
        <taxon>Cytophagales</taxon>
        <taxon>Cytophagaceae</taxon>
        <taxon>Spirosoma</taxon>
    </lineage>
</organism>
<dbReference type="Gene3D" id="3.55.50.30">
    <property type="match status" value="1"/>
</dbReference>
<feature type="signal peptide" evidence="2">
    <location>
        <begin position="1"/>
        <end position="24"/>
    </location>
</feature>
<dbReference type="OrthoDB" id="9768177at2"/>
<evidence type="ECO:0000313" key="3">
    <source>
        <dbReference type="EMBL" id="AQG78061.1"/>
    </source>
</evidence>
<dbReference type="Pfam" id="PF13715">
    <property type="entry name" value="CarbopepD_reg_2"/>
    <property type="match status" value="1"/>
</dbReference>
<evidence type="ECO:0008006" key="5">
    <source>
        <dbReference type="Google" id="ProtNLM"/>
    </source>
</evidence>
<reference evidence="3 4" key="1">
    <citation type="submission" date="2016-01" db="EMBL/GenBank/DDBJ databases">
        <authorList>
            <person name="Oliw E.H."/>
        </authorList>
    </citation>
    <scope>NUCLEOTIDE SEQUENCE [LARGE SCALE GENOMIC DNA]</scope>
    <source>
        <strain evidence="3 4">DY10</strain>
    </source>
</reference>
<dbReference type="Proteomes" id="UP000187941">
    <property type="component" value="Chromosome"/>
</dbReference>
<dbReference type="InterPro" id="IPR037066">
    <property type="entry name" value="Plug_dom_sf"/>
</dbReference>
<dbReference type="Gene3D" id="2.60.40.1120">
    <property type="entry name" value="Carboxypeptidase-like, regulatory domain"/>
    <property type="match status" value="1"/>
</dbReference>
<evidence type="ECO:0000256" key="2">
    <source>
        <dbReference type="SAM" id="SignalP"/>
    </source>
</evidence>
<dbReference type="InterPro" id="IPR008969">
    <property type="entry name" value="CarboxyPept-like_regulatory"/>
</dbReference>
<name>A0A1P9WRR6_9BACT</name>
<keyword evidence="4" id="KW-1185">Reference proteome</keyword>
<accession>A0A1P9WRR6</accession>
<sequence length="316" mass="33835">MHKLLRIPFVLTTGCLLSVPPLHAQLLARQSVARQQVVAQPETGTLRLRDAIMQLKKQYGVDIIFEERLLDGISIRADLLTSGGNVERTLTNLLRSTKLSYKRVRRDAFVILSQKSEQKTEQKTSYQEPAQPPRPAPVGTPASVASLTPNALVLGRPEDRTVSGLVTSETGEGLPGVSVVAKGSSRGTTTDGQGRYRLNVPDEATTLVFSFVGYLSQEVVIGNRSAVDVGLKPDDKMLSEVVVVGYGTQKKTDLTGAIGSVNAKVLAERPTVDILGALSGQVPGLNVHNGSGRPGAAFGSTFADLVRSTHRTPRCM</sequence>
<feature type="chain" id="PRO_5010239105" description="Secretin/TonB short N-terminal domain-containing protein" evidence="2">
    <location>
        <begin position="25"/>
        <end position="316"/>
    </location>
</feature>
<protein>
    <recommendedName>
        <fullName evidence="5">Secretin/TonB short N-terminal domain-containing protein</fullName>
    </recommendedName>
</protein>
<evidence type="ECO:0000313" key="4">
    <source>
        <dbReference type="Proteomes" id="UP000187941"/>
    </source>
</evidence>
<proteinExistence type="predicted"/>
<dbReference type="RefSeq" id="WP_077129485.1">
    <property type="nucleotide sequence ID" value="NZ_CP014263.1"/>
</dbReference>
<dbReference type="KEGG" id="smon:AWR27_01060"/>
<dbReference type="EMBL" id="CP014263">
    <property type="protein sequence ID" value="AQG78061.1"/>
    <property type="molecule type" value="Genomic_DNA"/>
</dbReference>
<dbReference type="Gene3D" id="2.170.130.10">
    <property type="entry name" value="TonB-dependent receptor, plug domain"/>
    <property type="match status" value="1"/>
</dbReference>